<dbReference type="PROSITE" id="PS50994">
    <property type="entry name" value="INTEGRASE"/>
    <property type="match status" value="1"/>
</dbReference>
<dbReference type="AlphaFoldDB" id="A0A4Y2BCK3"/>
<comment type="caution">
    <text evidence="2">The sequence shown here is derived from an EMBL/GenBank/DDBJ whole genome shotgun (WGS) entry which is preliminary data.</text>
</comment>
<dbReference type="InterPro" id="IPR050951">
    <property type="entry name" value="Retrovirus_Pol_polyprotein"/>
</dbReference>
<feature type="domain" description="Integrase catalytic" evidence="1">
    <location>
        <begin position="19"/>
        <end position="111"/>
    </location>
</feature>
<keyword evidence="3" id="KW-1185">Reference proteome</keyword>
<dbReference type="InterPro" id="IPR012337">
    <property type="entry name" value="RNaseH-like_sf"/>
</dbReference>
<dbReference type="EMBL" id="BGPR01159171">
    <property type="protein sequence ID" value="GBL89209.1"/>
    <property type="molecule type" value="Genomic_DNA"/>
</dbReference>
<reference evidence="2 3" key="1">
    <citation type="journal article" date="2019" name="Sci. Rep.">
        <title>Orb-weaving spider Araneus ventricosus genome elucidates the spidroin gene catalogue.</title>
        <authorList>
            <person name="Kono N."/>
            <person name="Nakamura H."/>
            <person name="Ohtoshi R."/>
            <person name="Moran D.A.P."/>
            <person name="Shinohara A."/>
            <person name="Yoshida Y."/>
            <person name="Fujiwara M."/>
            <person name="Mori M."/>
            <person name="Tomita M."/>
            <person name="Arakawa K."/>
        </authorList>
    </citation>
    <scope>NUCLEOTIDE SEQUENCE [LARGE SCALE GENOMIC DNA]</scope>
</reference>
<dbReference type="SUPFAM" id="SSF53098">
    <property type="entry name" value="Ribonuclease H-like"/>
    <property type="match status" value="1"/>
</dbReference>
<protein>
    <recommendedName>
        <fullName evidence="1">Integrase catalytic domain-containing protein</fullName>
    </recommendedName>
</protein>
<accession>A0A4Y2BCK3</accession>
<dbReference type="GO" id="GO:0015074">
    <property type="term" value="P:DNA integration"/>
    <property type="evidence" value="ECO:0007669"/>
    <property type="project" value="InterPro"/>
</dbReference>
<dbReference type="PANTHER" id="PTHR37984:SF5">
    <property type="entry name" value="PROTEIN NYNRIN-LIKE"/>
    <property type="match status" value="1"/>
</dbReference>
<evidence type="ECO:0000259" key="1">
    <source>
        <dbReference type="PROSITE" id="PS50994"/>
    </source>
</evidence>
<proteinExistence type="predicted"/>
<dbReference type="Proteomes" id="UP000499080">
    <property type="component" value="Unassembled WGS sequence"/>
</dbReference>
<organism evidence="2 3">
    <name type="scientific">Araneus ventricosus</name>
    <name type="common">Orbweaver spider</name>
    <name type="synonym">Epeira ventricosa</name>
    <dbReference type="NCBI Taxonomy" id="182803"/>
    <lineage>
        <taxon>Eukaryota</taxon>
        <taxon>Metazoa</taxon>
        <taxon>Ecdysozoa</taxon>
        <taxon>Arthropoda</taxon>
        <taxon>Chelicerata</taxon>
        <taxon>Arachnida</taxon>
        <taxon>Araneae</taxon>
        <taxon>Araneomorphae</taxon>
        <taxon>Entelegynae</taxon>
        <taxon>Araneoidea</taxon>
        <taxon>Araneidae</taxon>
        <taxon>Araneus</taxon>
    </lineage>
</organism>
<dbReference type="OrthoDB" id="10030726at2759"/>
<evidence type="ECO:0000313" key="2">
    <source>
        <dbReference type="EMBL" id="GBL89209.1"/>
    </source>
</evidence>
<dbReference type="PANTHER" id="PTHR37984">
    <property type="entry name" value="PROTEIN CBG26694"/>
    <property type="match status" value="1"/>
</dbReference>
<dbReference type="InterPro" id="IPR036397">
    <property type="entry name" value="RNaseH_sf"/>
</dbReference>
<sequence>MQRRGHNPRKFAPLQRQDIPDAPFSKIAIDIVGPLPVTEGGNRYIITLIDHFTLWCEAYPVSNIASPNVAKVLMDFIARHGCPDILVSNKGSNELNNRRLMIQAITPPHHH</sequence>
<dbReference type="Gene3D" id="3.30.420.10">
    <property type="entry name" value="Ribonuclease H-like superfamily/Ribonuclease H"/>
    <property type="match status" value="1"/>
</dbReference>
<gene>
    <name evidence="2" type="ORF">AVEN_145300_1</name>
</gene>
<evidence type="ECO:0000313" key="3">
    <source>
        <dbReference type="Proteomes" id="UP000499080"/>
    </source>
</evidence>
<dbReference type="InterPro" id="IPR001584">
    <property type="entry name" value="Integrase_cat-core"/>
</dbReference>
<name>A0A4Y2BCK3_ARAVE</name>
<dbReference type="GO" id="GO:0003676">
    <property type="term" value="F:nucleic acid binding"/>
    <property type="evidence" value="ECO:0007669"/>
    <property type="project" value="InterPro"/>
</dbReference>